<comment type="caution">
    <text evidence="14">The sequence shown here is derived from an EMBL/GenBank/DDBJ whole genome shotgun (WGS) entry which is preliminary data.</text>
</comment>
<keyword evidence="7" id="KW-0479">Metal-binding</keyword>
<reference evidence="14 15" key="1">
    <citation type="submission" date="2020-03" db="EMBL/GenBank/DDBJ databases">
        <title>Genomic Encyclopedia of Type Strains, Phase IV (KMG-IV): sequencing the most valuable type-strain genomes for metagenomic binning, comparative biology and taxonomic classification.</title>
        <authorList>
            <person name="Goeker M."/>
        </authorList>
    </citation>
    <scope>NUCLEOTIDE SEQUENCE [LARGE SCALE GENOMIC DNA]</scope>
    <source>
        <strain evidence="14 15">DSM 22753</strain>
    </source>
</reference>
<dbReference type="PANTHER" id="PTHR30485">
    <property type="entry name" value="NI/FE-HYDROGENASE 1 B-TYPE CYTOCHROME SUBUNIT"/>
    <property type="match status" value="1"/>
</dbReference>
<dbReference type="InterPro" id="IPR011577">
    <property type="entry name" value="Cyt_b561_bac/Ni-Hgenase"/>
</dbReference>
<feature type="transmembrane region" description="Helical" evidence="12">
    <location>
        <begin position="99"/>
        <end position="121"/>
    </location>
</feature>
<protein>
    <submittedName>
        <fullName evidence="14">Ni/Fe-hydrogenase b-type cytochrome subunit</fullName>
    </submittedName>
</protein>
<gene>
    <name evidence="14" type="ORF">FHT01_001595</name>
</gene>
<evidence type="ECO:0000256" key="5">
    <source>
        <dbReference type="ARBA" id="ARBA00022617"/>
    </source>
</evidence>
<accession>A0ABX0U0F8</accession>
<keyword evidence="15" id="KW-1185">Reference proteome</keyword>
<evidence type="ECO:0000256" key="12">
    <source>
        <dbReference type="SAM" id="Phobius"/>
    </source>
</evidence>
<feature type="transmembrane region" description="Helical" evidence="12">
    <location>
        <begin position="211"/>
        <end position="236"/>
    </location>
</feature>
<evidence type="ECO:0000256" key="6">
    <source>
        <dbReference type="ARBA" id="ARBA00022692"/>
    </source>
</evidence>
<evidence type="ECO:0000259" key="13">
    <source>
        <dbReference type="Pfam" id="PF01292"/>
    </source>
</evidence>
<dbReference type="Gene3D" id="1.20.950.20">
    <property type="entry name" value="Transmembrane di-heme cytochromes, Chain C"/>
    <property type="match status" value="1"/>
</dbReference>
<keyword evidence="4" id="KW-1003">Cell membrane</keyword>
<evidence type="ECO:0000256" key="4">
    <source>
        <dbReference type="ARBA" id="ARBA00022475"/>
    </source>
</evidence>
<evidence type="ECO:0000256" key="11">
    <source>
        <dbReference type="ARBA" id="ARBA00023136"/>
    </source>
</evidence>
<evidence type="ECO:0000256" key="9">
    <source>
        <dbReference type="ARBA" id="ARBA00022989"/>
    </source>
</evidence>
<evidence type="ECO:0000256" key="3">
    <source>
        <dbReference type="ARBA" id="ARBA00022448"/>
    </source>
</evidence>
<evidence type="ECO:0000256" key="7">
    <source>
        <dbReference type="ARBA" id="ARBA00022723"/>
    </source>
</evidence>
<comment type="similarity">
    <text evidence="2">Belongs to the HupC/HyaC/HydC family.</text>
</comment>
<keyword evidence="8" id="KW-0249">Electron transport</keyword>
<dbReference type="SUPFAM" id="SSF81342">
    <property type="entry name" value="Transmembrane di-heme cytochromes"/>
    <property type="match status" value="1"/>
</dbReference>
<evidence type="ECO:0000313" key="15">
    <source>
        <dbReference type="Proteomes" id="UP000788153"/>
    </source>
</evidence>
<evidence type="ECO:0000256" key="8">
    <source>
        <dbReference type="ARBA" id="ARBA00022982"/>
    </source>
</evidence>
<keyword evidence="5" id="KW-0349">Heme</keyword>
<keyword evidence="11 12" id="KW-0472">Membrane</keyword>
<dbReference type="Proteomes" id="UP000788153">
    <property type="component" value="Unassembled WGS sequence"/>
</dbReference>
<dbReference type="EMBL" id="JAASQP010000001">
    <property type="protein sequence ID" value="NIJ24053.1"/>
    <property type="molecule type" value="Genomic_DNA"/>
</dbReference>
<evidence type="ECO:0000256" key="2">
    <source>
        <dbReference type="ARBA" id="ARBA00008622"/>
    </source>
</evidence>
<feature type="domain" description="Cytochrome b561 bacterial/Ni-hydrogenase" evidence="13">
    <location>
        <begin position="23"/>
        <end position="245"/>
    </location>
</feature>
<keyword evidence="3" id="KW-0813">Transport</keyword>
<feature type="transmembrane region" description="Helical" evidence="12">
    <location>
        <begin position="167"/>
        <end position="191"/>
    </location>
</feature>
<organism evidence="14 15">
    <name type="scientific">Sphingomonas japonica</name>
    <dbReference type="NCBI Taxonomy" id="511662"/>
    <lineage>
        <taxon>Bacteria</taxon>
        <taxon>Pseudomonadati</taxon>
        <taxon>Pseudomonadota</taxon>
        <taxon>Alphaproteobacteria</taxon>
        <taxon>Sphingomonadales</taxon>
        <taxon>Sphingomonadaceae</taxon>
        <taxon>Sphingomonas</taxon>
    </lineage>
</organism>
<evidence type="ECO:0000313" key="14">
    <source>
        <dbReference type="EMBL" id="NIJ24053.1"/>
    </source>
</evidence>
<dbReference type="InterPro" id="IPR000516">
    <property type="entry name" value="Ni-dep_Hydgase_cyt-B"/>
</dbReference>
<keyword evidence="9 12" id="KW-1133">Transmembrane helix</keyword>
<evidence type="ECO:0000256" key="10">
    <source>
        <dbReference type="ARBA" id="ARBA00023004"/>
    </source>
</evidence>
<dbReference type="PRINTS" id="PR00161">
    <property type="entry name" value="NIHGNASECYTB"/>
</dbReference>
<keyword evidence="6 12" id="KW-0812">Transmembrane</keyword>
<dbReference type="InterPro" id="IPR051542">
    <property type="entry name" value="Hydrogenase_cytochrome"/>
</dbReference>
<feature type="transmembrane region" description="Helical" evidence="12">
    <location>
        <begin position="30"/>
        <end position="50"/>
    </location>
</feature>
<comment type="subcellular location">
    <subcellularLocation>
        <location evidence="1">Cell membrane</location>
        <topology evidence="1">Multi-pass membrane protein</topology>
    </subcellularLocation>
</comment>
<evidence type="ECO:0000256" key="1">
    <source>
        <dbReference type="ARBA" id="ARBA00004651"/>
    </source>
</evidence>
<proteinExistence type="inferred from homology"/>
<sequence>MTDLRADQAPFETPRAAGRRVYRHRLATRIWHWVNAITVIVMIGSGLMILNAHPHLYWGQFGANLDTPWFSVSEVFEGGRVPGWLTIPSTYNLALARRWHLFFALILAFGLLAYLLVSIANRHFQRDMKFRSEELRPAHLAHDVREHLALRFHDPKRPADYNTLQKLSYVAVLFVLLPLIIATGLTMSPGINAAAPWLLDLFGGRQSARSIHFIVTMLLIGFIIVHLALVILAGVWNELRSMITGWWRLPSPEAQPVEPRP</sequence>
<dbReference type="InterPro" id="IPR016174">
    <property type="entry name" value="Di-haem_cyt_TM"/>
</dbReference>
<dbReference type="Pfam" id="PF01292">
    <property type="entry name" value="Ni_hydr_CYTB"/>
    <property type="match status" value="1"/>
</dbReference>
<keyword evidence="10" id="KW-0408">Iron</keyword>
<name>A0ABX0U0F8_9SPHN</name>
<dbReference type="RefSeq" id="WP_140046421.1">
    <property type="nucleotide sequence ID" value="NZ_BAAAEV010000001.1"/>
</dbReference>
<dbReference type="PANTHER" id="PTHR30485:SF1">
    <property type="entry name" value="CYTOCHROME YDHU-RELATED"/>
    <property type="match status" value="1"/>
</dbReference>